<evidence type="ECO:0000313" key="3">
    <source>
        <dbReference type="Proteomes" id="UP001293593"/>
    </source>
</evidence>
<feature type="compositionally biased region" description="Polar residues" evidence="1">
    <location>
        <begin position="45"/>
        <end position="55"/>
    </location>
</feature>
<organism evidence="2 3">
    <name type="scientific">Acacia crassicarpa</name>
    <name type="common">northern wattle</name>
    <dbReference type="NCBI Taxonomy" id="499986"/>
    <lineage>
        <taxon>Eukaryota</taxon>
        <taxon>Viridiplantae</taxon>
        <taxon>Streptophyta</taxon>
        <taxon>Embryophyta</taxon>
        <taxon>Tracheophyta</taxon>
        <taxon>Spermatophyta</taxon>
        <taxon>Magnoliopsida</taxon>
        <taxon>eudicotyledons</taxon>
        <taxon>Gunneridae</taxon>
        <taxon>Pentapetalae</taxon>
        <taxon>rosids</taxon>
        <taxon>fabids</taxon>
        <taxon>Fabales</taxon>
        <taxon>Fabaceae</taxon>
        <taxon>Caesalpinioideae</taxon>
        <taxon>mimosoid clade</taxon>
        <taxon>Acacieae</taxon>
        <taxon>Acacia</taxon>
    </lineage>
</organism>
<sequence>MEQQAKQELEMLESLYPDRFQYLKLDLKSFISHDHLSKTCSFHSSMVDTQESTSLDQRKRKKKRTANEDSEHSDQHDECYWSVKKKKKKDRVDLVLERAEACLRKIRQFKASLLCSNS</sequence>
<name>A0AAE1TAH0_9FABA</name>
<dbReference type="AlphaFoldDB" id="A0AAE1TAH0"/>
<evidence type="ECO:0000256" key="1">
    <source>
        <dbReference type="SAM" id="MobiDB-lite"/>
    </source>
</evidence>
<keyword evidence="3" id="KW-1185">Reference proteome</keyword>
<dbReference type="Proteomes" id="UP001293593">
    <property type="component" value="Unassembled WGS sequence"/>
</dbReference>
<gene>
    <name evidence="2" type="ORF">QN277_016036</name>
</gene>
<proteinExistence type="predicted"/>
<feature type="compositionally biased region" description="Basic and acidic residues" evidence="1">
    <location>
        <begin position="65"/>
        <end position="77"/>
    </location>
</feature>
<dbReference type="EMBL" id="JAWXYG010000003">
    <property type="protein sequence ID" value="KAK4278148.1"/>
    <property type="molecule type" value="Genomic_DNA"/>
</dbReference>
<evidence type="ECO:0000313" key="2">
    <source>
        <dbReference type="EMBL" id="KAK4278148.1"/>
    </source>
</evidence>
<comment type="caution">
    <text evidence="2">The sequence shown here is derived from an EMBL/GenBank/DDBJ whole genome shotgun (WGS) entry which is preliminary data.</text>
</comment>
<reference evidence="2" key="1">
    <citation type="submission" date="2023-10" db="EMBL/GenBank/DDBJ databases">
        <title>Chromosome-level genome of the transformable northern wattle, Acacia crassicarpa.</title>
        <authorList>
            <person name="Massaro I."/>
            <person name="Sinha N.R."/>
            <person name="Poethig S."/>
            <person name="Leichty A.R."/>
        </authorList>
    </citation>
    <scope>NUCLEOTIDE SEQUENCE</scope>
    <source>
        <strain evidence="2">Acra3RX</strain>
        <tissue evidence="2">Leaf</tissue>
    </source>
</reference>
<accession>A0AAE1TAH0</accession>
<feature type="region of interest" description="Disordered" evidence="1">
    <location>
        <begin position="45"/>
        <end position="77"/>
    </location>
</feature>
<protein>
    <submittedName>
        <fullName evidence="2">Uncharacterized protein</fullName>
    </submittedName>
</protein>